<keyword evidence="2" id="KW-1185">Reference proteome</keyword>
<dbReference type="RefSeq" id="WP_142941735.1">
    <property type="nucleotide sequence ID" value="NZ_VIKR01000002.1"/>
</dbReference>
<evidence type="ECO:0000313" key="1">
    <source>
        <dbReference type="EMBL" id="TQV75118.1"/>
    </source>
</evidence>
<dbReference type="Proteomes" id="UP000317839">
    <property type="component" value="Unassembled WGS sequence"/>
</dbReference>
<organism evidence="1 2">
    <name type="scientific">Aliikangiella marina</name>
    <dbReference type="NCBI Taxonomy" id="1712262"/>
    <lineage>
        <taxon>Bacteria</taxon>
        <taxon>Pseudomonadati</taxon>
        <taxon>Pseudomonadota</taxon>
        <taxon>Gammaproteobacteria</taxon>
        <taxon>Oceanospirillales</taxon>
        <taxon>Pleioneaceae</taxon>
        <taxon>Aliikangiella</taxon>
    </lineage>
</organism>
<sequence>MLTGLGGMFSSFIEASSPSDEYGLYLSPNLCLMSSEEKTCEINIHVRWQTKSNANYCLYKAHESTPLECWADNNSGTVYVDFSINDNLTLILKEQSTNAIIYQQIVRLQREIKRYRRSRRNPWRFY</sequence>
<name>A0A545TD21_9GAMM</name>
<reference evidence="1 2" key="1">
    <citation type="submission" date="2019-06" db="EMBL/GenBank/DDBJ databases">
        <title>Draft genome of Aliikangiella marina GYP-15.</title>
        <authorList>
            <person name="Wang G."/>
        </authorList>
    </citation>
    <scope>NUCLEOTIDE SEQUENCE [LARGE SCALE GENOMIC DNA]</scope>
    <source>
        <strain evidence="1 2">GYP-15</strain>
    </source>
</reference>
<comment type="caution">
    <text evidence="1">The sequence shown here is derived from an EMBL/GenBank/DDBJ whole genome shotgun (WGS) entry which is preliminary data.</text>
</comment>
<dbReference type="InterPro" id="IPR021559">
    <property type="entry name" value="DUF3019"/>
</dbReference>
<dbReference type="AlphaFoldDB" id="A0A545TD21"/>
<dbReference type="Pfam" id="PF11456">
    <property type="entry name" value="DUF3019"/>
    <property type="match status" value="1"/>
</dbReference>
<dbReference type="OrthoDB" id="6197299at2"/>
<gene>
    <name evidence="1" type="ORF">FLL45_09275</name>
</gene>
<evidence type="ECO:0000313" key="2">
    <source>
        <dbReference type="Proteomes" id="UP000317839"/>
    </source>
</evidence>
<accession>A0A545TD21</accession>
<dbReference type="EMBL" id="VIKR01000002">
    <property type="protein sequence ID" value="TQV75118.1"/>
    <property type="molecule type" value="Genomic_DNA"/>
</dbReference>
<proteinExistence type="predicted"/>
<protein>
    <submittedName>
        <fullName evidence="1">DUF3019 domain-containing protein</fullName>
    </submittedName>
</protein>